<dbReference type="Proteomes" id="UP000824120">
    <property type="component" value="Chromosome 9"/>
</dbReference>
<dbReference type="AlphaFoldDB" id="A0A9J5XKD9"/>
<evidence type="ECO:0000313" key="1">
    <source>
        <dbReference type="EMBL" id="KAG5588202.1"/>
    </source>
</evidence>
<comment type="caution">
    <text evidence="1">The sequence shown here is derived from an EMBL/GenBank/DDBJ whole genome shotgun (WGS) entry which is preliminary data.</text>
</comment>
<sequence length="84" mass="9381">MCRYAQHYSADHSKQICNATANSNLYTVGVHTTLHRPARGITLGIVVIGTTKKKLIELLKSLELTKTARILSKRDMRYTSCDAC</sequence>
<dbReference type="EMBL" id="JACXVP010000009">
    <property type="protein sequence ID" value="KAG5588202.1"/>
    <property type="molecule type" value="Genomic_DNA"/>
</dbReference>
<name>A0A9J5XKD9_SOLCO</name>
<proteinExistence type="predicted"/>
<reference evidence="1 2" key="1">
    <citation type="submission" date="2020-09" db="EMBL/GenBank/DDBJ databases">
        <title>De no assembly of potato wild relative species, Solanum commersonii.</title>
        <authorList>
            <person name="Cho K."/>
        </authorList>
    </citation>
    <scope>NUCLEOTIDE SEQUENCE [LARGE SCALE GENOMIC DNA]</scope>
    <source>
        <strain evidence="1">LZ3.2</strain>
        <tissue evidence="1">Leaf</tissue>
    </source>
</reference>
<protein>
    <submittedName>
        <fullName evidence="1">Uncharacterized protein</fullName>
    </submittedName>
</protein>
<keyword evidence="2" id="KW-1185">Reference proteome</keyword>
<gene>
    <name evidence="1" type="ORF">H5410_048636</name>
</gene>
<evidence type="ECO:0000313" key="2">
    <source>
        <dbReference type="Proteomes" id="UP000824120"/>
    </source>
</evidence>
<accession>A0A9J5XKD9</accession>
<organism evidence="1 2">
    <name type="scientific">Solanum commersonii</name>
    <name type="common">Commerson's wild potato</name>
    <name type="synonym">Commerson's nightshade</name>
    <dbReference type="NCBI Taxonomy" id="4109"/>
    <lineage>
        <taxon>Eukaryota</taxon>
        <taxon>Viridiplantae</taxon>
        <taxon>Streptophyta</taxon>
        <taxon>Embryophyta</taxon>
        <taxon>Tracheophyta</taxon>
        <taxon>Spermatophyta</taxon>
        <taxon>Magnoliopsida</taxon>
        <taxon>eudicotyledons</taxon>
        <taxon>Gunneridae</taxon>
        <taxon>Pentapetalae</taxon>
        <taxon>asterids</taxon>
        <taxon>lamiids</taxon>
        <taxon>Solanales</taxon>
        <taxon>Solanaceae</taxon>
        <taxon>Solanoideae</taxon>
        <taxon>Solaneae</taxon>
        <taxon>Solanum</taxon>
    </lineage>
</organism>